<evidence type="ECO:0000256" key="8">
    <source>
        <dbReference type="SAM" id="Phobius"/>
    </source>
</evidence>
<protein>
    <submittedName>
        <fullName evidence="9">Undecaprenyl/decaprenyl-phosphate alpha-N-acetylglucosaminyl 1-phosphate transferase</fullName>
    </submittedName>
</protein>
<dbReference type="RefSeq" id="WP_204632564.1">
    <property type="nucleotide sequence ID" value="NZ_BSOC01000002.1"/>
</dbReference>
<sequence length="368" mass="40052">MLEPRVIFDCLVGACTSATAIFMLRRFAVMLGLMDHPDQRKQHAGDVPLVGGLAIFMGITVGAAAYGHFHWFVKILIFTAMLLTVLGALDDRYDLSVRDRLLIQALAILTVIASTGVYIHTLGRIFGYEVNLGWLGPPVTVIAIIGLMNAFNLMDGIDGLAGSLELVSIAAIVLFASPPALQEMVLLLAMLATASLPYLLTNLGFMGRKIFLGDAGSMLIGYLLAWSLVRMSQATQTHLSPVDVLWCVALPVFDTFAVMLRRTRQGKSPFKPDRGHVHHILLDAGLGPRTTLLVLTSVAVSFALIGAFISHLATSAGLNLAAFLFTMMVYIVTVTRVRARQEAKRKRERPAPNRIATNEHAHARLPSR</sequence>
<keyword evidence="2" id="KW-1003">Cell membrane</keyword>
<dbReference type="InterPro" id="IPR000715">
    <property type="entry name" value="Glycosyl_transferase_4"/>
</dbReference>
<feature type="transmembrane region" description="Helical" evidence="8">
    <location>
        <begin position="101"/>
        <end position="120"/>
    </location>
</feature>
<evidence type="ECO:0000256" key="2">
    <source>
        <dbReference type="ARBA" id="ARBA00022475"/>
    </source>
</evidence>
<keyword evidence="3 9" id="KW-0808">Transferase</keyword>
<feature type="transmembrane region" description="Helical" evidence="8">
    <location>
        <begin position="45"/>
        <end position="65"/>
    </location>
</feature>
<dbReference type="GO" id="GO:0016740">
    <property type="term" value="F:transferase activity"/>
    <property type="evidence" value="ECO:0007669"/>
    <property type="project" value="UniProtKB-KW"/>
</dbReference>
<feature type="transmembrane region" description="Helical" evidence="8">
    <location>
        <begin position="292"/>
        <end position="314"/>
    </location>
</feature>
<evidence type="ECO:0000256" key="1">
    <source>
        <dbReference type="ARBA" id="ARBA00004651"/>
    </source>
</evidence>
<feature type="transmembrane region" description="Helical" evidence="8">
    <location>
        <begin position="71"/>
        <end position="89"/>
    </location>
</feature>
<feature type="transmembrane region" description="Helical" evidence="8">
    <location>
        <begin position="241"/>
        <end position="260"/>
    </location>
</feature>
<keyword evidence="4 8" id="KW-0812">Transmembrane</keyword>
<evidence type="ECO:0000256" key="6">
    <source>
        <dbReference type="ARBA" id="ARBA00023136"/>
    </source>
</evidence>
<dbReference type="Proteomes" id="UP001430193">
    <property type="component" value="Unassembled WGS sequence"/>
</dbReference>
<reference evidence="9" key="1">
    <citation type="submission" date="2020-10" db="EMBL/GenBank/DDBJ databases">
        <title>Phylogeny of dyella-like bacteria.</title>
        <authorList>
            <person name="Fu J."/>
        </authorList>
    </citation>
    <scope>NUCLEOTIDE SEQUENCE</scope>
    <source>
        <strain evidence="9">DHON07</strain>
    </source>
</reference>
<evidence type="ECO:0000256" key="4">
    <source>
        <dbReference type="ARBA" id="ARBA00022692"/>
    </source>
</evidence>
<evidence type="ECO:0000256" key="7">
    <source>
        <dbReference type="SAM" id="MobiDB-lite"/>
    </source>
</evidence>
<name>A0ABS2KIN6_9GAMM</name>
<feature type="transmembrane region" description="Helical" evidence="8">
    <location>
        <begin position="132"/>
        <end position="153"/>
    </location>
</feature>
<keyword evidence="5 8" id="KW-1133">Transmembrane helix</keyword>
<evidence type="ECO:0000313" key="10">
    <source>
        <dbReference type="Proteomes" id="UP001430193"/>
    </source>
</evidence>
<accession>A0ABS2KIN6</accession>
<comment type="subcellular location">
    <subcellularLocation>
        <location evidence="1">Cell membrane</location>
        <topology evidence="1">Multi-pass membrane protein</topology>
    </subcellularLocation>
</comment>
<feature type="transmembrane region" description="Helical" evidence="8">
    <location>
        <begin position="210"/>
        <end position="229"/>
    </location>
</feature>
<dbReference type="EMBL" id="JADIKF010000039">
    <property type="protein sequence ID" value="MBM7131025.1"/>
    <property type="molecule type" value="Genomic_DNA"/>
</dbReference>
<gene>
    <name evidence="9" type="ORF">ISS99_15990</name>
</gene>
<organism evidence="9 10">
    <name type="scientific">Dyella mobilis</name>
    <dbReference type="NCBI Taxonomy" id="1849582"/>
    <lineage>
        <taxon>Bacteria</taxon>
        <taxon>Pseudomonadati</taxon>
        <taxon>Pseudomonadota</taxon>
        <taxon>Gammaproteobacteria</taxon>
        <taxon>Lysobacterales</taxon>
        <taxon>Rhodanobacteraceae</taxon>
        <taxon>Dyella</taxon>
    </lineage>
</organism>
<proteinExistence type="predicted"/>
<feature type="transmembrane region" description="Helical" evidence="8">
    <location>
        <begin position="160"/>
        <end position="178"/>
    </location>
</feature>
<dbReference type="CDD" id="cd06853">
    <property type="entry name" value="GT_WecA_like"/>
    <property type="match status" value="1"/>
</dbReference>
<evidence type="ECO:0000256" key="5">
    <source>
        <dbReference type="ARBA" id="ARBA00022989"/>
    </source>
</evidence>
<dbReference type="PANTHER" id="PTHR22926">
    <property type="entry name" value="PHOSPHO-N-ACETYLMURAMOYL-PENTAPEPTIDE-TRANSFERASE"/>
    <property type="match status" value="1"/>
</dbReference>
<dbReference type="Pfam" id="PF00953">
    <property type="entry name" value="Glycos_transf_4"/>
    <property type="match status" value="1"/>
</dbReference>
<evidence type="ECO:0000313" key="9">
    <source>
        <dbReference type="EMBL" id="MBM7131025.1"/>
    </source>
</evidence>
<feature type="region of interest" description="Disordered" evidence="7">
    <location>
        <begin position="341"/>
        <end position="368"/>
    </location>
</feature>
<comment type="caution">
    <text evidence="9">The sequence shown here is derived from an EMBL/GenBank/DDBJ whole genome shotgun (WGS) entry which is preliminary data.</text>
</comment>
<feature type="transmembrane region" description="Helical" evidence="8">
    <location>
        <begin position="320"/>
        <end position="339"/>
    </location>
</feature>
<keyword evidence="6 8" id="KW-0472">Membrane</keyword>
<feature type="transmembrane region" description="Helical" evidence="8">
    <location>
        <begin position="6"/>
        <end position="24"/>
    </location>
</feature>
<evidence type="ECO:0000256" key="3">
    <source>
        <dbReference type="ARBA" id="ARBA00022679"/>
    </source>
</evidence>
<keyword evidence="10" id="KW-1185">Reference proteome</keyword>
<dbReference type="PANTHER" id="PTHR22926:SF3">
    <property type="entry name" value="UNDECAPRENYL-PHOSPHATE ALPHA-N-ACETYLGLUCOSAMINYL 1-PHOSPHATE TRANSFERASE"/>
    <property type="match status" value="1"/>
</dbReference>